<accession>A0A2N3WC12</accession>
<keyword evidence="5" id="KW-1185">Reference proteome</keyword>
<dbReference type="InterPro" id="IPR036850">
    <property type="entry name" value="NDK-like_dom_sf"/>
</dbReference>
<evidence type="ECO:0000259" key="3">
    <source>
        <dbReference type="SMART" id="SM00562"/>
    </source>
</evidence>
<evidence type="ECO:0000313" key="4">
    <source>
        <dbReference type="EMBL" id="PKV91420.1"/>
    </source>
</evidence>
<keyword evidence="4" id="KW-0808">Transferase</keyword>
<dbReference type="Gene3D" id="3.30.70.141">
    <property type="entry name" value="Nucleoside diphosphate kinase-like domain"/>
    <property type="match status" value="1"/>
</dbReference>
<protein>
    <submittedName>
        <fullName evidence="4">Nucleoside diphosphate kinase</fullName>
    </submittedName>
</protein>
<gene>
    <name evidence="4" type="ORF">ATK30_2193</name>
</gene>
<comment type="caution">
    <text evidence="4">The sequence shown here is derived from an EMBL/GenBank/DDBJ whole genome shotgun (WGS) entry which is preliminary data.</text>
</comment>
<dbReference type="GO" id="GO:0006241">
    <property type="term" value="P:CTP biosynthetic process"/>
    <property type="evidence" value="ECO:0007669"/>
    <property type="project" value="InterPro"/>
</dbReference>
<dbReference type="RefSeq" id="WP_101435479.1">
    <property type="nucleotide sequence ID" value="NZ_PJMY01000003.1"/>
</dbReference>
<proteinExistence type="inferred from homology"/>
<dbReference type="InterPro" id="IPR034907">
    <property type="entry name" value="NDK-like_dom"/>
</dbReference>
<dbReference type="PROSITE" id="PS51374">
    <property type="entry name" value="NDPK_LIKE"/>
    <property type="match status" value="1"/>
</dbReference>
<dbReference type="GO" id="GO:0004550">
    <property type="term" value="F:nucleoside diphosphate kinase activity"/>
    <property type="evidence" value="ECO:0007669"/>
    <property type="project" value="InterPro"/>
</dbReference>
<dbReference type="GO" id="GO:0006228">
    <property type="term" value="P:UTP biosynthetic process"/>
    <property type="evidence" value="ECO:0007669"/>
    <property type="project" value="InterPro"/>
</dbReference>
<evidence type="ECO:0000313" key="5">
    <source>
        <dbReference type="Proteomes" id="UP000233750"/>
    </source>
</evidence>
<dbReference type="EMBL" id="PJMY01000003">
    <property type="protein sequence ID" value="PKV91420.1"/>
    <property type="molecule type" value="Genomic_DNA"/>
</dbReference>
<dbReference type="Pfam" id="PF00334">
    <property type="entry name" value="NDK"/>
    <property type="match status" value="1"/>
</dbReference>
<dbReference type="OrthoDB" id="3526735at2"/>
<dbReference type="AlphaFoldDB" id="A0A2N3WC12"/>
<keyword evidence="4" id="KW-0418">Kinase</keyword>
<comment type="similarity">
    <text evidence="1 2">Belongs to the NDK family.</text>
</comment>
<dbReference type="SMART" id="SM00562">
    <property type="entry name" value="NDK"/>
    <property type="match status" value="1"/>
</dbReference>
<evidence type="ECO:0000256" key="2">
    <source>
        <dbReference type="RuleBase" id="RU004011"/>
    </source>
</evidence>
<dbReference type="Proteomes" id="UP000233750">
    <property type="component" value="Unassembled WGS sequence"/>
</dbReference>
<dbReference type="InterPro" id="IPR001564">
    <property type="entry name" value="Nucleoside_diP_kinase"/>
</dbReference>
<feature type="domain" description="Nucleoside diphosphate kinase-like" evidence="3">
    <location>
        <begin position="2"/>
        <end position="142"/>
    </location>
</feature>
<reference evidence="4 5" key="1">
    <citation type="submission" date="2017-12" db="EMBL/GenBank/DDBJ databases">
        <title>Sequencing the genomes of 1000 Actinobacteria strains.</title>
        <authorList>
            <person name="Klenk H.-P."/>
        </authorList>
    </citation>
    <scope>NUCLEOTIDE SEQUENCE [LARGE SCALE GENOMIC DNA]</scope>
    <source>
        <strain evidence="4 5">DSM 45165</strain>
    </source>
</reference>
<dbReference type="GO" id="GO:0006183">
    <property type="term" value="P:GTP biosynthetic process"/>
    <property type="evidence" value="ECO:0007669"/>
    <property type="project" value="InterPro"/>
</dbReference>
<comment type="caution">
    <text evidence="1">Lacks conserved residue(s) required for the propagation of feature annotation.</text>
</comment>
<dbReference type="SUPFAM" id="SSF54919">
    <property type="entry name" value="Nucleoside diphosphate kinase, NDK"/>
    <property type="match status" value="1"/>
</dbReference>
<sequence>MTEVWTFALITPDGVVSDAFDSIVDLLQRNGFVVVTGRVLQLDLPTMMRVYRASEAVAPQNDPFARLYSSGPACLLLLHRADGDACATLTRCKGATRPDEAEPGTVRYLGENVILNLLHCPDDPANATRELSILVGPEAAEQYRAAAVSGVLRGAAALRASLPATHGWEAISYPVAVNRIRRRIGQQFAPGDEGLQAALDEERDRIAACRTSGERRLVAEQANPSIQRMLTSLGVGKLAGAPPDQTALAEHGIFVSALEKLVLDTHDG</sequence>
<name>A0A2N3WC12_9PSEU</name>
<organism evidence="4 5">
    <name type="scientific">Amycolatopsis echigonensis</name>
    <dbReference type="NCBI Taxonomy" id="2576905"/>
    <lineage>
        <taxon>Bacteria</taxon>
        <taxon>Bacillati</taxon>
        <taxon>Actinomycetota</taxon>
        <taxon>Actinomycetes</taxon>
        <taxon>Pseudonocardiales</taxon>
        <taxon>Pseudonocardiaceae</taxon>
        <taxon>Amycolatopsis</taxon>
    </lineage>
</organism>
<evidence type="ECO:0000256" key="1">
    <source>
        <dbReference type="PROSITE-ProRule" id="PRU00706"/>
    </source>
</evidence>
<dbReference type="PRINTS" id="PR01243">
    <property type="entry name" value="NUCDPKINASE"/>
</dbReference>